<evidence type="ECO:0000256" key="3">
    <source>
        <dbReference type="SAM" id="Phobius"/>
    </source>
</evidence>
<dbReference type="InterPro" id="IPR003961">
    <property type="entry name" value="FN3_dom"/>
</dbReference>
<dbReference type="SMART" id="SM00408">
    <property type="entry name" value="IGc2"/>
    <property type="match status" value="2"/>
</dbReference>
<dbReference type="PROSITE" id="PS50835">
    <property type="entry name" value="IG_LIKE"/>
    <property type="match status" value="2"/>
</dbReference>
<sequence length="934" mass="105009">MPHGRTNNISRLAQETNRFSILTHSGTLVIFSVQSGDAGNYRCFARHDVLNTNKSADVKLIVETANELVSSEPPKFLFANDYETQKTIILDEEDEEQTLDCIASGIPVPTITWVLTYEVANESESDVQPFSKILSEGKEYHDSITLTSENSIQGNYTCVITNSIGSPISKTIQVVRLPALIKGPNSYKYPPAKTVRFECKVPPTYTLIWYKDGQRLETGKGRVKAKGNEIVISNTIRNDSGFYQCEVVSEDHIYAIGTARLSVENNREAPDAPFDLQCIQSQAKALVISWKVASRDNITAFTIHYMAIGGEERQKVTPSKSNDFIIENLKAYTNYSIYVRSYSVKSASAQSQKVICSTLEDTPIKAPRNFIFERYGPASQVRIRWRPLSDSEARGKITLYKLQWRSVNGEFTNVRYIDGDSDEFLITELTPGEPIELRLLPSTSAGWPSDKENSPWTRVNTTKLEANVTDDYYAPPTMDLTVLNSSSILVNWSEPPRHKDLSLKGYRLTYSTEVGKIEDFVFFGPIHTYNYSDRSYLFTNFAPSTSYEVHLQTFGDSWESEVVSKFIRTFSTTSNEDSMSSSKVLPTISGLQVIPTSSSEVRLTWEPPKNSQLHYYYYTVRYNKLDHNDYQYISSTSESIEIKDLKPYTSYEFSVQLMGDDEGGPYSQKIESRTLPGIPGSPIQLHWRVLNQTLVEVEWQPPPATNGVILKYWVQYRHKNASLLPQGVNNGGVNDTSWKNKLTKNTSVFLEDLLKNEEYMVRIIAETKAGVGNPSETIYVRIFIRKPTSPEALPPGDSPPATNTLQTVETSSQHLGIVIGIGLSVLFIIVCVIIILSRHRLFPMLTRQPVGMHVNGNGFPPRAKRSVESFNGVEMKVLESLTANDQQLDTKGGHSHQNGIIPAPTDPLLMRIVRNPIDDPHGREDEETVPNCIH</sequence>
<evidence type="ECO:0000259" key="5">
    <source>
        <dbReference type="PROSITE" id="PS50853"/>
    </source>
</evidence>
<evidence type="ECO:0000259" key="4">
    <source>
        <dbReference type="PROSITE" id="PS50835"/>
    </source>
</evidence>
<name>A0A226DXL4_FOLCA</name>
<feature type="domain" description="Ig-like" evidence="4">
    <location>
        <begin position="74"/>
        <end position="173"/>
    </location>
</feature>
<dbReference type="Proteomes" id="UP000198287">
    <property type="component" value="Unassembled WGS sequence"/>
</dbReference>
<dbReference type="AlphaFoldDB" id="A0A226DXL4"/>
<dbReference type="SMART" id="SM00409">
    <property type="entry name" value="IG"/>
    <property type="match status" value="3"/>
</dbReference>
<dbReference type="Pfam" id="PF00041">
    <property type="entry name" value="fn3"/>
    <property type="match status" value="4"/>
</dbReference>
<dbReference type="EMBL" id="LNIX01000009">
    <property type="protein sequence ID" value="OXA50202.1"/>
    <property type="molecule type" value="Genomic_DNA"/>
</dbReference>
<organism evidence="6 7">
    <name type="scientific">Folsomia candida</name>
    <name type="common">Springtail</name>
    <dbReference type="NCBI Taxonomy" id="158441"/>
    <lineage>
        <taxon>Eukaryota</taxon>
        <taxon>Metazoa</taxon>
        <taxon>Ecdysozoa</taxon>
        <taxon>Arthropoda</taxon>
        <taxon>Hexapoda</taxon>
        <taxon>Collembola</taxon>
        <taxon>Entomobryomorpha</taxon>
        <taxon>Isotomoidea</taxon>
        <taxon>Isotomidae</taxon>
        <taxon>Proisotominae</taxon>
        <taxon>Folsomia</taxon>
    </lineage>
</organism>
<dbReference type="OrthoDB" id="438268at2759"/>
<feature type="domain" description="Fibronectin type-III" evidence="5">
    <location>
        <begin position="474"/>
        <end position="575"/>
    </location>
</feature>
<dbReference type="GO" id="GO:0098609">
    <property type="term" value="P:cell-cell adhesion"/>
    <property type="evidence" value="ECO:0007669"/>
    <property type="project" value="TreeGrafter"/>
</dbReference>
<dbReference type="CDD" id="cd00063">
    <property type="entry name" value="FN3"/>
    <property type="match status" value="5"/>
</dbReference>
<feature type="domain" description="Fibronectin type-III" evidence="5">
    <location>
        <begin position="681"/>
        <end position="787"/>
    </location>
</feature>
<dbReference type="PANTHER" id="PTHR44170:SF54">
    <property type="entry name" value="FI24025P1"/>
    <property type="match status" value="1"/>
</dbReference>
<dbReference type="InterPro" id="IPR013783">
    <property type="entry name" value="Ig-like_fold"/>
</dbReference>
<dbReference type="InterPro" id="IPR003599">
    <property type="entry name" value="Ig_sub"/>
</dbReference>
<dbReference type="PROSITE" id="PS50853">
    <property type="entry name" value="FN3"/>
    <property type="match status" value="5"/>
</dbReference>
<keyword evidence="2" id="KW-1015">Disulfide bond</keyword>
<dbReference type="InterPro" id="IPR007110">
    <property type="entry name" value="Ig-like_dom"/>
</dbReference>
<evidence type="ECO:0000313" key="6">
    <source>
        <dbReference type="EMBL" id="OXA50202.1"/>
    </source>
</evidence>
<feature type="transmembrane region" description="Helical" evidence="3">
    <location>
        <begin position="815"/>
        <end position="837"/>
    </location>
</feature>
<dbReference type="SUPFAM" id="SSF49265">
    <property type="entry name" value="Fibronectin type III"/>
    <property type="match status" value="3"/>
</dbReference>
<keyword evidence="3" id="KW-1133">Transmembrane helix</keyword>
<keyword evidence="3" id="KW-0812">Transmembrane</keyword>
<feature type="domain" description="Fibronectin type-III" evidence="5">
    <location>
        <begin position="587"/>
        <end position="677"/>
    </location>
</feature>
<comment type="caution">
    <text evidence="6">The sequence shown here is derived from an EMBL/GenBank/DDBJ whole genome shotgun (WGS) entry which is preliminary data.</text>
</comment>
<dbReference type="SMART" id="SM00060">
    <property type="entry name" value="FN3"/>
    <property type="match status" value="5"/>
</dbReference>
<keyword evidence="7" id="KW-1185">Reference proteome</keyword>
<proteinExistence type="predicted"/>
<keyword evidence="3" id="KW-0472">Membrane</keyword>
<feature type="domain" description="Fibronectin type-III" evidence="5">
    <location>
        <begin position="272"/>
        <end position="361"/>
    </location>
</feature>
<feature type="domain" description="Ig-like" evidence="4">
    <location>
        <begin position="178"/>
        <end position="262"/>
    </location>
</feature>
<dbReference type="InterPro" id="IPR036116">
    <property type="entry name" value="FN3_sf"/>
</dbReference>
<keyword evidence="1" id="KW-0677">Repeat</keyword>
<evidence type="ECO:0000256" key="1">
    <source>
        <dbReference type="ARBA" id="ARBA00022737"/>
    </source>
</evidence>
<dbReference type="Pfam" id="PF13927">
    <property type="entry name" value="Ig_3"/>
    <property type="match status" value="1"/>
</dbReference>
<dbReference type="InterPro" id="IPR003598">
    <property type="entry name" value="Ig_sub2"/>
</dbReference>
<dbReference type="PANTHER" id="PTHR44170">
    <property type="entry name" value="PROTEIN SIDEKICK"/>
    <property type="match status" value="1"/>
</dbReference>
<dbReference type="CDD" id="cd00096">
    <property type="entry name" value="Ig"/>
    <property type="match status" value="1"/>
</dbReference>
<evidence type="ECO:0000256" key="2">
    <source>
        <dbReference type="ARBA" id="ARBA00023157"/>
    </source>
</evidence>
<dbReference type="InterPro" id="IPR036179">
    <property type="entry name" value="Ig-like_dom_sf"/>
</dbReference>
<accession>A0A226DXL4</accession>
<evidence type="ECO:0000313" key="7">
    <source>
        <dbReference type="Proteomes" id="UP000198287"/>
    </source>
</evidence>
<dbReference type="OMA" id="QVENTHF"/>
<dbReference type="InterPro" id="IPR003006">
    <property type="entry name" value="Ig/MHC_CS"/>
</dbReference>
<dbReference type="Gene3D" id="2.60.40.10">
    <property type="entry name" value="Immunoglobulins"/>
    <property type="match status" value="8"/>
</dbReference>
<protein>
    <submittedName>
        <fullName evidence="6">Protogenin</fullName>
    </submittedName>
</protein>
<feature type="domain" description="Fibronectin type-III" evidence="5">
    <location>
        <begin position="366"/>
        <end position="467"/>
    </location>
</feature>
<dbReference type="PROSITE" id="PS00290">
    <property type="entry name" value="IG_MHC"/>
    <property type="match status" value="1"/>
</dbReference>
<reference evidence="6 7" key="1">
    <citation type="submission" date="2015-12" db="EMBL/GenBank/DDBJ databases">
        <title>The genome of Folsomia candida.</title>
        <authorList>
            <person name="Faddeeva A."/>
            <person name="Derks M.F."/>
            <person name="Anvar Y."/>
            <person name="Smit S."/>
            <person name="Van Straalen N."/>
            <person name="Roelofs D."/>
        </authorList>
    </citation>
    <scope>NUCLEOTIDE SEQUENCE [LARGE SCALE GENOMIC DNA]</scope>
    <source>
        <strain evidence="6 7">VU population</strain>
        <tissue evidence="6">Whole body</tissue>
    </source>
</reference>
<gene>
    <name evidence="6" type="ORF">Fcan01_14763</name>
</gene>
<dbReference type="SUPFAM" id="SSF48726">
    <property type="entry name" value="Immunoglobulin"/>
    <property type="match status" value="3"/>
</dbReference>
<dbReference type="STRING" id="158441.A0A226DXL4"/>